<gene>
    <name evidence="6" type="ORF">ACFOPI_20005</name>
</gene>
<reference evidence="7" key="1">
    <citation type="journal article" date="2019" name="Int. J. Syst. Evol. Microbiol.">
        <title>The Global Catalogue of Microorganisms (GCM) 10K type strain sequencing project: providing services to taxonomists for standard genome sequencing and annotation.</title>
        <authorList>
            <consortium name="The Broad Institute Genomics Platform"/>
            <consortium name="The Broad Institute Genome Sequencing Center for Infectious Disease"/>
            <person name="Wu L."/>
            <person name="Ma J."/>
        </authorList>
    </citation>
    <scope>NUCLEOTIDE SEQUENCE [LARGE SCALE GENOMIC DNA]</scope>
    <source>
        <strain evidence="7">KCTC 42501</strain>
    </source>
</reference>
<dbReference type="Proteomes" id="UP001595729">
    <property type="component" value="Unassembled WGS sequence"/>
</dbReference>
<dbReference type="EMBL" id="JBHRXX010000009">
    <property type="protein sequence ID" value="MFC3685891.1"/>
    <property type="molecule type" value="Genomic_DNA"/>
</dbReference>
<name>A0ABV7WBB8_9BURK</name>
<feature type="transmembrane region" description="Helical" evidence="5">
    <location>
        <begin position="31"/>
        <end position="60"/>
    </location>
</feature>
<evidence type="ECO:0000256" key="1">
    <source>
        <dbReference type="ARBA" id="ARBA00004370"/>
    </source>
</evidence>
<accession>A0ABV7WBB8</accession>
<keyword evidence="4 5" id="KW-0472">Membrane</keyword>
<keyword evidence="2 5" id="KW-0812">Transmembrane</keyword>
<protein>
    <submittedName>
        <fullName evidence="6">Type IV secretion system protein VirB3</fullName>
    </submittedName>
</protein>
<evidence type="ECO:0000313" key="7">
    <source>
        <dbReference type="Proteomes" id="UP001595729"/>
    </source>
</evidence>
<comment type="subcellular location">
    <subcellularLocation>
        <location evidence="1">Membrane</location>
    </subcellularLocation>
</comment>
<evidence type="ECO:0000256" key="5">
    <source>
        <dbReference type="SAM" id="Phobius"/>
    </source>
</evidence>
<dbReference type="Pfam" id="PF05101">
    <property type="entry name" value="VirB3"/>
    <property type="match status" value="1"/>
</dbReference>
<comment type="caution">
    <text evidence="6">The sequence shown here is derived from an EMBL/GenBank/DDBJ whole genome shotgun (WGS) entry which is preliminary data.</text>
</comment>
<dbReference type="InterPro" id="IPR007792">
    <property type="entry name" value="T4SS_VirB3/TrbD/AvhB"/>
</dbReference>
<dbReference type="RefSeq" id="WP_382177849.1">
    <property type="nucleotide sequence ID" value="NZ_JBHRXX010000009.1"/>
</dbReference>
<keyword evidence="3 5" id="KW-1133">Transmembrane helix</keyword>
<evidence type="ECO:0000256" key="2">
    <source>
        <dbReference type="ARBA" id="ARBA00022692"/>
    </source>
</evidence>
<evidence type="ECO:0000256" key="4">
    <source>
        <dbReference type="ARBA" id="ARBA00023136"/>
    </source>
</evidence>
<keyword evidence="7" id="KW-1185">Reference proteome</keyword>
<evidence type="ECO:0000256" key="3">
    <source>
        <dbReference type="ARBA" id="ARBA00022989"/>
    </source>
</evidence>
<organism evidence="6 7">
    <name type="scientific">Hydrogenophaga luteola</name>
    <dbReference type="NCBI Taxonomy" id="1591122"/>
    <lineage>
        <taxon>Bacteria</taxon>
        <taxon>Pseudomonadati</taxon>
        <taxon>Pseudomonadota</taxon>
        <taxon>Betaproteobacteria</taxon>
        <taxon>Burkholderiales</taxon>
        <taxon>Comamonadaceae</taxon>
        <taxon>Hydrogenophaga</taxon>
    </lineage>
</organism>
<sequence length="112" mass="12715">MPELDSAMHKDVLFRGCTRPPMILGVPYVPFLVGAGLPLLLAMYISLYILLLIPLAIFIMRMMAKRDEMMFRLVGLHLVFRFLPRNVGQYGGSWAFGPAGKAERRKLMAPYQ</sequence>
<evidence type="ECO:0000313" key="6">
    <source>
        <dbReference type="EMBL" id="MFC3685891.1"/>
    </source>
</evidence>
<proteinExistence type="predicted"/>